<evidence type="ECO:0000313" key="5">
    <source>
        <dbReference type="Proteomes" id="UP001629156"/>
    </source>
</evidence>
<dbReference type="Pfam" id="PF19081">
    <property type="entry name" value="Ig_7"/>
    <property type="match status" value="2"/>
</dbReference>
<accession>A0ABW8YY72</accession>
<keyword evidence="5" id="KW-1185">Reference proteome</keyword>
<dbReference type="InterPro" id="IPR026444">
    <property type="entry name" value="Secre_tail"/>
</dbReference>
<evidence type="ECO:0000313" key="4">
    <source>
        <dbReference type="EMBL" id="MFL9844100.1"/>
    </source>
</evidence>
<gene>
    <name evidence="4" type="ORF">ABS766_06680</name>
</gene>
<evidence type="ECO:0000256" key="1">
    <source>
        <dbReference type="ARBA" id="ARBA00022729"/>
    </source>
</evidence>
<feature type="domain" description="Ig-like" evidence="3">
    <location>
        <begin position="3"/>
        <end position="65"/>
    </location>
</feature>
<feature type="domain" description="Ig-like" evidence="3">
    <location>
        <begin position="142"/>
        <end position="214"/>
    </location>
</feature>
<dbReference type="Proteomes" id="UP001629156">
    <property type="component" value="Unassembled WGS sequence"/>
</dbReference>
<dbReference type="RefSeq" id="WP_408084354.1">
    <property type="nucleotide sequence ID" value="NZ_JBELPZ010000005.1"/>
</dbReference>
<keyword evidence="1" id="KW-0732">Signal</keyword>
<evidence type="ECO:0000259" key="2">
    <source>
        <dbReference type="Pfam" id="PF18962"/>
    </source>
</evidence>
<protein>
    <submittedName>
        <fullName evidence="4">T9SS type A sorting domain-containing protein</fullName>
    </submittedName>
</protein>
<dbReference type="InterPro" id="IPR044023">
    <property type="entry name" value="Ig_7"/>
</dbReference>
<evidence type="ECO:0000259" key="3">
    <source>
        <dbReference type="Pfam" id="PF19081"/>
    </source>
</evidence>
<feature type="domain" description="Secretion system C-terminal sorting" evidence="2">
    <location>
        <begin position="307"/>
        <end position="374"/>
    </location>
</feature>
<dbReference type="Pfam" id="PF18962">
    <property type="entry name" value="Por_Secre_tail"/>
    <property type="match status" value="1"/>
</dbReference>
<sequence length="377" mass="39404">QDFCTGATAEELEATASEGATLVWYDSDNVVIEGTDELTAGTYYVSQAANGCESVQTEVTVVINPTPDAPAAAATQDFCTGATAEELEATASEGATLVWYYSDNVVIEGTEELAAGTYYVSQVTGDCESVQTEVTVVVNATPDAPVAEATQDFCTGATADELEATASEGATLVWYDSDNVEIEGTEELAAGTYYVSQVTGDCESVMVEVTVTVNAIPDAPTGEATQSFDAGDTVGDLEVTYAEGTTANWYMLNLAGELVAVSAEDALVDGGVYYVSQTANGCDSDYLIITVDQTTATDKFDTKALMVYPNPAQELLTVTYRDAITKVVITNVLGQTVLEQTANTTTVQVNVASLPGGNYLVQVQTASGAANVKIVKQ</sequence>
<comment type="caution">
    <text evidence="4">The sequence shown here is derived from an EMBL/GenBank/DDBJ whole genome shotgun (WGS) entry which is preliminary data.</text>
</comment>
<dbReference type="EMBL" id="JBELPZ010000005">
    <property type="protein sequence ID" value="MFL9844100.1"/>
    <property type="molecule type" value="Genomic_DNA"/>
</dbReference>
<reference evidence="4 5" key="1">
    <citation type="submission" date="2024-06" db="EMBL/GenBank/DDBJ databases">
        <authorList>
            <person name="Kaempfer P."/>
            <person name="Viver T."/>
        </authorList>
    </citation>
    <scope>NUCLEOTIDE SEQUENCE [LARGE SCALE GENOMIC DNA]</scope>
    <source>
        <strain evidence="4 5">ST-119</strain>
    </source>
</reference>
<proteinExistence type="predicted"/>
<organism evidence="4 5">
    <name type="scientific">Flavobacterium rhizosphaerae</name>
    <dbReference type="NCBI Taxonomy" id="3163298"/>
    <lineage>
        <taxon>Bacteria</taxon>
        <taxon>Pseudomonadati</taxon>
        <taxon>Bacteroidota</taxon>
        <taxon>Flavobacteriia</taxon>
        <taxon>Flavobacteriales</taxon>
        <taxon>Flavobacteriaceae</taxon>
        <taxon>Flavobacterium</taxon>
    </lineage>
</organism>
<dbReference type="NCBIfam" id="TIGR04183">
    <property type="entry name" value="Por_Secre_tail"/>
    <property type="match status" value="1"/>
</dbReference>
<feature type="non-terminal residue" evidence="4">
    <location>
        <position position="1"/>
    </location>
</feature>
<name>A0ABW8YY72_9FLAO</name>